<dbReference type="SUPFAM" id="SSF141868">
    <property type="entry name" value="EAL domain-like"/>
    <property type="match status" value="1"/>
</dbReference>
<evidence type="ECO:0000313" key="5">
    <source>
        <dbReference type="Proteomes" id="UP000622405"/>
    </source>
</evidence>
<dbReference type="Pfam" id="PF00563">
    <property type="entry name" value="EAL"/>
    <property type="match status" value="1"/>
</dbReference>
<keyword evidence="5" id="KW-1185">Reference proteome</keyword>
<evidence type="ECO:0000313" key="4">
    <source>
        <dbReference type="EMBL" id="MBC3899443.1"/>
    </source>
</evidence>
<dbReference type="CDD" id="cd01948">
    <property type="entry name" value="EAL"/>
    <property type="match status" value="1"/>
</dbReference>
<reference evidence="4 5" key="1">
    <citation type="journal article" date="2020" name="mSystems">
        <title>Defining Genomic and Predicted Metabolic Features of the Acetobacterium Genus.</title>
        <authorList>
            <person name="Ross D.E."/>
            <person name="Marshall C.W."/>
            <person name="Gulliver D."/>
            <person name="May H.D."/>
            <person name="Norman R.S."/>
        </authorList>
    </citation>
    <scope>NUCLEOTIDE SEQUENCE [LARGE SCALE GENOMIC DNA]</scope>
    <source>
        <strain evidence="4 5">DSM 4132</strain>
    </source>
</reference>
<dbReference type="PROSITE" id="PS50883">
    <property type="entry name" value="EAL"/>
    <property type="match status" value="1"/>
</dbReference>
<sequence length="995" mass="112324">MTARAKSKNAQDKTIKSGLMVKLLIFFSVFSVTMLVTNLCLGPAFLVRAGSEKTVLFISSYSESFVSVPDQVAGIRSVFDEQKINLEIEYMDTKRLDTPENKQVFYQSLKFKLAQLPTYDAVIVGDDNALQFALDHQAELFPQMPIVFLGVNDETRAHQAAADPYITGIIERISIKETLEIARVFNPQATKVVGIADETLTGQGNRQQFESFRQDFPELTFITLNTPDYSFAELGAELEQLGDETILLFLDMNPDKHGEYMDFEKAAAFLYQHTQIPVYRASVGGVGAGLLGGKMVDYQALGKTAAQLVSDILAGTPVETMAMIETTPYYYIFDYTLIQQYKIPDHLIPTDAVLVNKTEHPLDKYRNLILAAAIILIALTLVTLVLIYDNLKRRSIQKALEFSNTELKITYNELEAVEGALRRQYDMMEEHDREVGELNQKFELAIEGTNSAVWEVDLMSKTIDFAGDCSRIINKTISNHSNVHDWMDIVLEPSHRDHLVTEVRNYLTGKTAQINVQVLTAGSDPHQKWLLIRGKGIKSEAGSFCKLHGILLDNTKFKVQEEQIRHLARHDFLTQLPNRMSFLVQLEKELQAGHTGAVLLLDIDNFKSINDTLGHLCGDELLKLIAGRLLSISDENMMVGRLGGDEFLILITNKSCQADIEAYADKILTAFDESFRLNSREVFVSISMGISCYPYDSNIIDQLIMNADTAMYEVKNRGKNHYMYYHHELKKEMNRKIEIEALLRTALKSDGFKLVYQPQVDLRSGRISGFEALLRLKENRYGPDQFIPVAEETGLISEIGRWVAREAVAQIVHWRNQGLAEKPVAINFSNRQLRDKDYVSHITALLQQHHVEPRFIEIEITESILMENNFQTDQFLKELKDAGLSVALDDFGTGYSSLNCLTYLPVNKIKLDKSISDQFLQGNRIKVIESLILLAHSLNLKIMAEGIEEWDKVAVLKNSDCDGIQGYVFSKPLDAAEIAAIYNHNLLIKPPDLKA</sequence>
<dbReference type="Gene3D" id="3.20.20.450">
    <property type="entry name" value="EAL domain"/>
    <property type="match status" value="1"/>
</dbReference>
<accession>A0ABR6YWA7</accession>
<dbReference type="Pfam" id="PF00990">
    <property type="entry name" value="GGDEF"/>
    <property type="match status" value="1"/>
</dbReference>
<dbReference type="SMART" id="SM00052">
    <property type="entry name" value="EAL"/>
    <property type="match status" value="1"/>
</dbReference>
<feature type="transmembrane region" description="Helical" evidence="1">
    <location>
        <begin position="21"/>
        <end position="46"/>
    </location>
</feature>
<gene>
    <name evidence="4" type="ORF">GH811_07420</name>
</gene>
<feature type="domain" description="EAL" evidence="2">
    <location>
        <begin position="736"/>
        <end position="986"/>
    </location>
</feature>
<dbReference type="PANTHER" id="PTHR44757">
    <property type="entry name" value="DIGUANYLATE CYCLASE DGCP"/>
    <property type="match status" value="1"/>
</dbReference>
<evidence type="ECO:0000259" key="2">
    <source>
        <dbReference type="PROSITE" id="PS50883"/>
    </source>
</evidence>
<dbReference type="SMART" id="SM00267">
    <property type="entry name" value="GGDEF"/>
    <property type="match status" value="1"/>
</dbReference>
<keyword evidence="1" id="KW-0812">Transmembrane</keyword>
<dbReference type="InterPro" id="IPR029787">
    <property type="entry name" value="Nucleotide_cyclase"/>
</dbReference>
<dbReference type="Gene3D" id="3.30.70.270">
    <property type="match status" value="1"/>
</dbReference>
<keyword evidence="1" id="KW-1133">Transmembrane helix</keyword>
<dbReference type="Proteomes" id="UP000622405">
    <property type="component" value="Unassembled WGS sequence"/>
</dbReference>
<dbReference type="InterPro" id="IPR001633">
    <property type="entry name" value="EAL_dom"/>
</dbReference>
<evidence type="ECO:0000256" key="1">
    <source>
        <dbReference type="SAM" id="Phobius"/>
    </source>
</evidence>
<dbReference type="CDD" id="cd01949">
    <property type="entry name" value="GGDEF"/>
    <property type="match status" value="1"/>
</dbReference>
<dbReference type="InterPro" id="IPR035919">
    <property type="entry name" value="EAL_sf"/>
</dbReference>
<feature type="domain" description="GGDEF" evidence="3">
    <location>
        <begin position="594"/>
        <end position="727"/>
    </location>
</feature>
<dbReference type="NCBIfam" id="TIGR00254">
    <property type="entry name" value="GGDEF"/>
    <property type="match status" value="1"/>
</dbReference>
<proteinExistence type="predicted"/>
<dbReference type="EMBL" id="WJBE01000005">
    <property type="protein sequence ID" value="MBC3899443.1"/>
    <property type="molecule type" value="Genomic_DNA"/>
</dbReference>
<organism evidence="4 5">
    <name type="scientific">Acetobacterium malicum</name>
    <dbReference type="NCBI Taxonomy" id="52692"/>
    <lineage>
        <taxon>Bacteria</taxon>
        <taxon>Bacillati</taxon>
        <taxon>Bacillota</taxon>
        <taxon>Clostridia</taxon>
        <taxon>Eubacteriales</taxon>
        <taxon>Eubacteriaceae</taxon>
        <taxon>Acetobacterium</taxon>
    </lineage>
</organism>
<feature type="transmembrane region" description="Helical" evidence="1">
    <location>
        <begin position="368"/>
        <end position="388"/>
    </location>
</feature>
<dbReference type="RefSeq" id="WP_186893931.1">
    <property type="nucleotide sequence ID" value="NZ_WJBE01000005.1"/>
</dbReference>
<evidence type="ECO:0000259" key="3">
    <source>
        <dbReference type="PROSITE" id="PS50887"/>
    </source>
</evidence>
<comment type="caution">
    <text evidence="4">The sequence shown here is derived from an EMBL/GenBank/DDBJ whole genome shotgun (WGS) entry which is preliminary data.</text>
</comment>
<name>A0ABR6YWA7_9FIRM</name>
<dbReference type="Gene3D" id="3.30.450.20">
    <property type="entry name" value="PAS domain"/>
    <property type="match status" value="1"/>
</dbReference>
<dbReference type="InterPro" id="IPR043128">
    <property type="entry name" value="Rev_trsase/Diguanyl_cyclase"/>
</dbReference>
<keyword evidence="1" id="KW-0472">Membrane</keyword>
<dbReference type="PANTHER" id="PTHR44757:SF2">
    <property type="entry name" value="BIOFILM ARCHITECTURE MAINTENANCE PROTEIN MBAA"/>
    <property type="match status" value="1"/>
</dbReference>
<dbReference type="PROSITE" id="PS50887">
    <property type="entry name" value="GGDEF"/>
    <property type="match status" value="1"/>
</dbReference>
<dbReference type="InterPro" id="IPR000160">
    <property type="entry name" value="GGDEF_dom"/>
</dbReference>
<dbReference type="InterPro" id="IPR052155">
    <property type="entry name" value="Biofilm_reg_signaling"/>
</dbReference>
<protein>
    <submittedName>
        <fullName evidence="4">EAL domain-containing protein</fullName>
    </submittedName>
</protein>
<dbReference type="Gene3D" id="3.40.50.2300">
    <property type="match status" value="2"/>
</dbReference>
<dbReference type="SUPFAM" id="SSF55073">
    <property type="entry name" value="Nucleotide cyclase"/>
    <property type="match status" value="1"/>
</dbReference>